<organism evidence="2">
    <name type="scientific">Tetraselmis sp. GSL018</name>
    <dbReference type="NCBI Taxonomy" id="582737"/>
    <lineage>
        <taxon>Eukaryota</taxon>
        <taxon>Viridiplantae</taxon>
        <taxon>Chlorophyta</taxon>
        <taxon>core chlorophytes</taxon>
        <taxon>Chlorodendrophyceae</taxon>
        <taxon>Chlorodendrales</taxon>
        <taxon>Chlorodendraceae</taxon>
        <taxon>Tetraselmis</taxon>
    </lineage>
</organism>
<feature type="compositionally biased region" description="Basic residues" evidence="1">
    <location>
        <begin position="303"/>
        <end position="327"/>
    </location>
</feature>
<reference evidence="2" key="1">
    <citation type="submission" date="2014-05" db="EMBL/GenBank/DDBJ databases">
        <title>The transcriptome of the halophilic microalga Tetraselmis sp. GSL018 isolated from the Great Salt Lake, Utah.</title>
        <authorList>
            <person name="Jinkerson R.E."/>
            <person name="D'Adamo S."/>
            <person name="Posewitz M.C."/>
        </authorList>
    </citation>
    <scope>NUCLEOTIDE SEQUENCE</scope>
    <source>
        <strain evidence="2">GSL018</strain>
    </source>
</reference>
<feature type="non-terminal residue" evidence="2">
    <location>
        <position position="327"/>
    </location>
</feature>
<protein>
    <submittedName>
        <fullName evidence="2">Uncharacterized protein</fullName>
    </submittedName>
</protein>
<accession>A0A061S387</accession>
<evidence type="ECO:0000313" key="2">
    <source>
        <dbReference type="EMBL" id="JAC77385.1"/>
    </source>
</evidence>
<feature type="region of interest" description="Disordered" evidence="1">
    <location>
        <begin position="260"/>
        <end position="327"/>
    </location>
</feature>
<proteinExistence type="predicted"/>
<evidence type="ECO:0000256" key="1">
    <source>
        <dbReference type="SAM" id="MobiDB-lite"/>
    </source>
</evidence>
<dbReference type="AlphaFoldDB" id="A0A061S387"/>
<name>A0A061S387_9CHLO</name>
<dbReference type="EMBL" id="GBEZ01008128">
    <property type="protein sequence ID" value="JAC77385.1"/>
    <property type="molecule type" value="Transcribed_RNA"/>
</dbReference>
<gene>
    <name evidence="2" type="ORF">TSPGSL018_17849</name>
</gene>
<sequence>MLPAILYPGCRVVPPGRTSCSQETQPRPSSTCRFHKNPGSWKFSKKRSNFQTLAFRNSVLAALSADIDKQEEPEAEKCAWKDYWGNLVRSPFGYQSFPIEDPGYEGPNLRDQERWVKFSPHVGLVGKRKALPYAFKRLLEPPSTLIIVRARRPLGIVFEMDDAGLVRVVELVRSSRAAQQSAVARLGADPDSGAYPRVGDVLRAVTATTMDWGARAALLGDLSGSERRVVLFGADGQPWPEVQSALRSGLVADGDVEMVLERPGEGSSRRGARARGRAGGPAARGGGHRPRSAGRGRQLQPPRPRHRLHGHRPHPRGLHLRRSASPL</sequence>